<feature type="region of interest" description="Disordered" evidence="12">
    <location>
        <begin position="1"/>
        <end position="32"/>
    </location>
</feature>
<evidence type="ECO:0000313" key="15">
    <source>
        <dbReference type="Proteomes" id="UP000001312"/>
    </source>
</evidence>
<comment type="similarity">
    <text evidence="3">In the C-terminal section; belongs to the LAGLIDADG endonuclease family.</text>
</comment>
<dbReference type="InParanoid" id="A0A0K0PU09"/>
<dbReference type="AlphaFoldDB" id="A0A0K0PU09"/>
<keyword evidence="8" id="KW-0404">Intron homing</keyword>
<dbReference type="FunFam" id="3.10.28.10:FF:000007">
    <property type="entry name" value="Intron-encoded DNA endonuclease aI3"/>
    <property type="match status" value="1"/>
</dbReference>
<dbReference type="KEGG" id="ssl:SS1G_20023"/>
<keyword evidence="10 14" id="KW-0496">Mitochondrion</keyword>
<evidence type="ECO:0000256" key="5">
    <source>
        <dbReference type="ARBA" id="ARBA00022722"/>
    </source>
</evidence>
<dbReference type="InterPro" id="IPR027434">
    <property type="entry name" value="Homing_endonucl"/>
</dbReference>
<dbReference type="Proteomes" id="UP000001312">
    <property type="component" value="Mitochondrion MT"/>
</dbReference>
<evidence type="ECO:0000256" key="9">
    <source>
        <dbReference type="ARBA" id="ARBA00022989"/>
    </source>
</evidence>
<feature type="domain" description="Homing endonuclease LAGLIDADG" evidence="13">
    <location>
        <begin position="46"/>
        <end position="137"/>
    </location>
</feature>
<dbReference type="GO" id="GO:0005739">
    <property type="term" value="C:mitochondrion"/>
    <property type="evidence" value="ECO:0007669"/>
    <property type="project" value="UniProtKB-SubCell"/>
</dbReference>
<feature type="domain" description="Homing endonuclease LAGLIDADG" evidence="13">
    <location>
        <begin position="164"/>
        <end position="271"/>
    </location>
</feature>
<name>A0A0K0PU09_SCLS1</name>
<evidence type="ECO:0000259" key="13">
    <source>
        <dbReference type="Pfam" id="PF00961"/>
    </source>
</evidence>
<keyword evidence="5" id="KW-0540">Nuclease</keyword>
<dbReference type="Gene3D" id="3.10.28.10">
    <property type="entry name" value="Homing endonucleases"/>
    <property type="match status" value="2"/>
</dbReference>
<dbReference type="Pfam" id="PF00961">
    <property type="entry name" value="LAGLIDADG_1"/>
    <property type="match status" value="2"/>
</dbReference>
<dbReference type="PANTHER" id="PTHR36181">
    <property type="entry name" value="INTRON-ENCODED ENDONUCLEASE AI3-RELATED"/>
    <property type="match status" value="1"/>
</dbReference>
<evidence type="ECO:0000256" key="2">
    <source>
        <dbReference type="ARBA" id="ARBA00004173"/>
    </source>
</evidence>
<keyword evidence="15" id="KW-1185">Reference proteome</keyword>
<dbReference type="EMBL" id="KT283062">
    <property type="protein sequence ID" value="AKQ53313.1"/>
    <property type="molecule type" value="Genomic_DNA"/>
</dbReference>
<geneLocation type="mitochondrion" evidence="14"/>
<keyword evidence="6 14" id="KW-0255">Endonuclease</keyword>
<evidence type="ECO:0000256" key="1">
    <source>
        <dbReference type="ARBA" id="ARBA00004141"/>
    </source>
</evidence>
<dbReference type="GO" id="GO:0016020">
    <property type="term" value="C:membrane"/>
    <property type="evidence" value="ECO:0007669"/>
    <property type="project" value="UniProtKB-SubCell"/>
</dbReference>
<keyword evidence="4" id="KW-0812">Transmembrane</keyword>
<dbReference type="GO" id="GO:0004519">
    <property type="term" value="F:endonuclease activity"/>
    <property type="evidence" value="ECO:0007669"/>
    <property type="project" value="UniProtKB-KW"/>
</dbReference>
<keyword evidence="11" id="KW-0472">Membrane</keyword>
<keyword evidence="9" id="KW-1133">Transmembrane helix</keyword>
<evidence type="ECO:0000256" key="11">
    <source>
        <dbReference type="ARBA" id="ARBA00023136"/>
    </source>
</evidence>
<accession>A0A0K0PU09</accession>
<reference evidence="14 15" key="1">
    <citation type="submission" date="2015-07" db="EMBL/GenBank/DDBJ databases">
        <title>The Genome Sequence of Sclerotinia sclerotiorum 1980 mitochondrion.</title>
        <authorList>
            <consortium name="The Broad Institute Genome Sequencing Platform"/>
            <person name="Cuomo C."/>
            <person name="Chen Z."/>
            <person name="Haas B."/>
            <person name="Koehrsen M."/>
            <person name="Young S.K."/>
            <person name="Zeng Q."/>
            <person name="Alvarado L."/>
            <person name="Berlin A."/>
            <person name="Borenstein D."/>
            <person name="Engels R."/>
            <person name="Freedman E."/>
            <person name="Gellesch M."/>
            <person name="Goldberg J."/>
            <person name="Griggs A."/>
            <person name="Gujja S."/>
            <person name="Heiman D."/>
            <person name="Hepburn T."/>
            <person name="Howarth C."/>
            <person name="Jen D."/>
            <person name="Larson L."/>
            <person name="Lewis B."/>
            <person name="Mehta T."/>
            <person name="Park D."/>
            <person name="Pearson M."/>
            <person name="Roberts A."/>
            <person name="Saif S."/>
            <person name="Shea T."/>
            <person name="Shenoy N."/>
            <person name="Sisk P."/>
            <person name="Stolte C."/>
            <person name="Sykes S."/>
            <person name="Walk T."/>
            <person name="White J."/>
            <person name="Yandava C."/>
            <person name="Dickman M.B."/>
            <person name="Kohn L."/>
            <person name="Rollins J."/>
            <person name="Nusbaum C."/>
            <person name="Birren B."/>
        </authorList>
    </citation>
    <scope>NUCLEOTIDE SEQUENCE [LARGE SCALE GENOMIC DNA]</scope>
    <source>
        <strain evidence="15">ATCC 18683 / 1980 / Ss-1</strain>
    </source>
</reference>
<feature type="compositionally biased region" description="Low complexity" evidence="12">
    <location>
        <begin position="18"/>
        <end position="32"/>
    </location>
</feature>
<protein>
    <submittedName>
        <fullName evidence="14">Laglidadg endonuclease</fullName>
    </submittedName>
</protein>
<dbReference type="SUPFAM" id="SSF55608">
    <property type="entry name" value="Homing endonucleases"/>
    <property type="match status" value="2"/>
</dbReference>
<evidence type="ECO:0000256" key="7">
    <source>
        <dbReference type="ARBA" id="ARBA00022801"/>
    </source>
</evidence>
<dbReference type="GO" id="GO:0006314">
    <property type="term" value="P:intron homing"/>
    <property type="evidence" value="ECO:0007669"/>
    <property type="project" value="UniProtKB-KW"/>
</dbReference>
<gene>
    <name evidence="14" type="ORF">SS1G_20023</name>
</gene>
<comment type="subcellular location">
    <subcellularLocation>
        <location evidence="1">Membrane</location>
        <topology evidence="1">Multi-pass membrane protein</topology>
    </subcellularLocation>
    <subcellularLocation>
        <location evidence="2">Mitochondrion</location>
    </subcellularLocation>
</comment>
<dbReference type="GeneID" id="33195487"/>
<dbReference type="InterPro" id="IPR051289">
    <property type="entry name" value="LAGLIDADG_Endonuclease"/>
</dbReference>
<evidence type="ECO:0000256" key="3">
    <source>
        <dbReference type="ARBA" id="ARBA00009332"/>
    </source>
</evidence>
<dbReference type="FunFam" id="3.10.28.10:FF:000011">
    <property type="entry name" value="Intron-encoded DNA endonuclease aI3"/>
    <property type="match status" value="1"/>
</dbReference>
<evidence type="ECO:0000313" key="14">
    <source>
        <dbReference type="EMBL" id="AKQ53313.1"/>
    </source>
</evidence>
<dbReference type="GO" id="GO:0016787">
    <property type="term" value="F:hydrolase activity"/>
    <property type="evidence" value="ECO:0007669"/>
    <property type="project" value="UniProtKB-KW"/>
</dbReference>
<evidence type="ECO:0000256" key="4">
    <source>
        <dbReference type="ARBA" id="ARBA00022692"/>
    </source>
</evidence>
<evidence type="ECO:0000256" key="10">
    <source>
        <dbReference type="ARBA" id="ARBA00023128"/>
    </source>
</evidence>
<evidence type="ECO:0000256" key="8">
    <source>
        <dbReference type="ARBA" id="ARBA00022886"/>
    </source>
</evidence>
<proteinExistence type="inferred from homology"/>
<dbReference type="PANTHER" id="PTHR36181:SF6">
    <property type="entry name" value="INTRON-ENCODED LAGLIDADG ENDONUCLEASE FAMILY PROTEIN"/>
    <property type="match status" value="1"/>
</dbReference>
<dbReference type="RefSeq" id="YP_009389070.1">
    <property type="nucleotide sequence ID" value="NC_035155.1"/>
</dbReference>
<sequence length="314" mass="35582">MAKCSGPHPPGFAGVGENLSTKNNSTSRSSSTNSILLNSYSLGSYLAGLFEGDGHIWIRKQVGKKTHNPRFCITFSLKNEALAKKLLGIVGSGFLRYKPKDNACVIVVSPVVGLKRIVNLINGELKTPKINQLHNLIDWLNKNHSSRFNKLPLNKDNLENSSWLSGFVDADGSFSVQYTKTETGATKRKISCRLRIEQRISDPSTHEDYSYILNQICLFFNCKLLTRTQKSTGNTYYTLTASSKASLNIIIDYFNKYHLFSSKFLDYQDWELVAKLFINNQHLTFEGIKTVEMVRSRMNTKRVDFNWDHLIGLH</sequence>
<keyword evidence="7" id="KW-0378">Hydrolase</keyword>
<organism evidence="14 15">
    <name type="scientific">Sclerotinia sclerotiorum (strain ATCC 18683 / 1980 / Ss-1)</name>
    <name type="common">White mold</name>
    <name type="synonym">Whetzelinia sclerotiorum</name>
    <dbReference type="NCBI Taxonomy" id="665079"/>
    <lineage>
        <taxon>Eukaryota</taxon>
        <taxon>Fungi</taxon>
        <taxon>Dikarya</taxon>
        <taxon>Ascomycota</taxon>
        <taxon>Pezizomycotina</taxon>
        <taxon>Leotiomycetes</taxon>
        <taxon>Helotiales</taxon>
        <taxon>Sclerotiniaceae</taxon>
        <taxon>Sclerotinia</taxon>
    </lineage>
</organism>
<evidence type="ECO:0000256" key="12">
    <source>
        <dbReference type="SAM" id="MobiDB-lite"/>
    </source>
</evidence>
<evidence type="ECO:0000256" key="6">
    <source>
        <dbReference type="ARBA" id="ARBA00022759"/>
    </source>
</evidence>
<dbReference type="InterPro" id="IPR004860">
    <property type="entry name" value="LAGLIDADG_dom"/>
</dbReference>